<dbReference type="Gene3D" id="1.10.20.60">
    <property type="entry name" value="Glu-tRNAGln amidotransferase C subunit, N-terminal domain"/>
    <property type="match status" value="1"/>
</dbReference>
<dbReference type="RefSeq" id="WP_107494051.1">
    <property type="nucleotide sequence ID" value="NZ_PZKC01000010.1"/>
</dbReference>
<dbReference type="Pfam" id="PF02686">
    <property type="entry name" value="GatC"/>
    <property type="match status" value="1"/>
</dbReference>
<keyword evidence="3" id="KW-1185">Reference proteome</keyword>
<keyword evidence="1" id="KW-0067">ATP-binding</keyword>
<dbReference type="PANTHER" id="PTHR15004">
    <property type="entry name" value="GLUTAMYL-TRNA(GLN) AMIDOTRANSFERASE SUBUNIT C, MITOCHONDRIAL"/>
    <property type="match status" value="1"/>
</dbReference>
<dbReference type="InterPro" id="IPR003837">
    <property type="entry name" value="GatC"/>
</dbReference>
<name>A0A2T4IDH0_9RHOO</name>
<dbReference type="PANTHER" id="PTHR15004:SF0">
    <property type="entry name" value="GLUTAMYL-TRNA(GLN) AMIDOTRANSFERASE SUBUNIT C, MITOCHONDRIAL"/>
    <property type="match status" value="1"/>
</dbReference>
<dbReference type="GO" id="GO:0016740">
    <property type="term" value="F:transferase activity"/>
    <property type="evidence" value="ECO:0007669"/>
    <property type="project" value="UniProtKB-KW"/>
</dbReference>
<dbReference type="AlphaFoldDB" id="A0A2T4IDH0"/>
<comment type="catalytic activity">
    <reaction evidence="1">
        <text>L-glutamyl-tRNA(Gln) + L-glutamine + ATP + H2O = L-glutaminyl-tRNA(Gln) + L-glutamate + ADP + phosphate + H(+)</text>
        <dbReference type="Rhea" id="RHEA:17521"/>
        <dbReference type="Rhea" id="RHEA-COMP:9681"/>
        <dbReference type="Rhea" id="RHEA-COMP:9684"/>
        <dbReference type="ChEBI" id="CHEBI:15377"/>
        <dbReference type="ChEBI" id="CHEBI:15378"/>
        <dbReference type="ChEBI" id="CHEBI:29985"/>
        <dbReference type="ChEBI" id="CHEBI:30616"/>
        <dbReference type="ChEBI" id="CHEBI:43474"/>
        <dbReference type="ChEBI" id="CHEBI:58359"/>
        <dbReference type="ChEBI" id="CHEBI:78520"/>
        <dbReference type="ChEBI" id="CHEBI:78521"/>
        <dbReference type="ChEBI" id="CHEBI:456216"/>
    </reaction>
</comment>
<evidence type="ECO:0000313" key="3">
    <source>
        <dbReference type="Proteomes" id="UP000241193"/>
    </source>
</evidence>
<accession>A0A2T4IDH0</accession>
<dbReference type="NCBIfam" id="TIGR00135">
    <property type="entry name" value="gatC"/>
    <property type="match status" value="1"/>
</dbReference>
<reference evidence="2 3" key="2">
    <citation type="submission" date="2018-04" db="EMBL/GenBank/DDBJ databases">
        <title>Thauera lacus sp. nov., isolated from an saline lake in Inner Mongolia, China.</title>
        <authorList>
            <person name="Liang Q.-Y."/>
        </authorList>
    </citation>
    <scope>NUCLEOTIDE SEQUENCE [LARGE SCALE GENOMIC DNA]</scope>
    <source>
        <strain evidence="2 3">D20</strain>
    </source>
</reference>
<proteinExistence type="inferred from homology"/>
<comment type="catalytic activity">
    <reaction evidence="1">
        <text>L-aspartyl-tRNA(Asn) + L-glutamine + ATP + H2O = L-asparaginyl-tRNA(Asn) + L-glutamate + ADP + phosphate + 2 H(+)</text>
        <dbReference type="Rhea" id="RHEA:14513"/>
        <dbReference type="Rhea" id="RHEA-COMP:9674"/>
        <dbReference type="Rhea" id="RHEA-COMP:9677"/>
        <dbReference type="ChEBI" id="CHEBI:15377"/>
        <dbReference type="ChEBI" id="CHEBI:15378"/>
        <dbReference type="ChEBI" id="CHEBI:29985"/>
        <dbReference type="ChEBI" id="CHEBI:30616"/>
        <dbReference type="ChEBI" id="CHEBI:43474"/>
        <dbReference type="ChEBI" id="CHEBI:58359"/>
        <dbReference type="ChEBI" id="CHEBI:78515"/>
        <dbReference type="ChEBI" id="CHEBI:78516"/>
        <dbReference type="ChEBI" id="CHEBI:456216"/>
    </reaction>
</comment>
<dbReference type="HAMAP" id="MF_00122">
    <property type="entry name" value="GatC"/>
    <property type="match status" value="1"/>
</dbReference>
<dbReference type="GO" id="GO:0006450">
    <property type="term" value="P:regulation of translational fidelity"/>
    <property type="evidence" value="ECO:0007669"/>
    <property type="project" value="InterPro"/>
</dbReference>
<dbReference type="Proteomes" id="UP000241193">
    <property type="component" value="Unassembled WGS sequence"/>
</dbReference>
<dbReference type="EMBL" id="PZKC01000010">
    <property type="protein sequence ID" value="PTD95810.1"/>
    <property type="molecule type" value="Genomic_DNA"/>
</dbReference>
<gene>
    <name evidence="1" type="primary">gatC</name>
    <name evidence="2" type="ORF">C8261_12470</name>
</gene>
<dbReference type="GO" id="GO:0005524">
    <property type="term" value="F:ATP binding"/>
    <property type="evidence" value="ECO:0007669"/>
    <property type="project" value="UniProtKB-KW"/>
</dbReference>
<dbReference type="SUPFAM" id="SSF141000">
    <property type="entry name" value="Glu-tRNAGln amidotransferase C subunit"/>
    <property type="match status" value="1"/>
</dbReference>
<dbReference type="GO" id="GO:0050566">
    <property type="term" value="F:asparaginyl-tRNA synthase (glutamine-hydrolyzing) activity"/>
    <property type="evidence" value="ECO:0007669"/>
    <property type="project" value="RHEA"/>
</dbReference>
<dbReference type="EC" id="6.3.5.-" evidence="1"/>
<comment type="caution">
    <text evidence="2">The sequence shown here is derived from an EMBL/GenBank/DDBJ whole genome shotgun (WGS) entry which is preliminary data.</text>
</comment>
<keyword evidence="1" id="KW-0648">Protein biosynthesis</keyword>
<evidence type="ECO:0000256" key="1">
    <source>
        <dbReference type="HAMAP-Rule" id="MF_00122"/>
    </source>
</evidence>
<reference evidence="2 3" key="1">
    <citation type="submission" date="2018-03" db="EMBL/GenBank/DDBJ databases">
        <authorList>
            <person name="Keele B.F."/>
        </authorList>
    </citation>
    <scope>NUCLEOTIDE SEQUENCE [LARGE SCALE GENOMIC DNA]</scope>
    <source>
        <strain evidence="2 3">D20</strain>
    </source>
</reference>
<keyword evidence="1" id="KW-0547">Nucleotide-binding</keyword>
<dbReference type="GO" id="GO:0006412">
    <property type="term" value="P:translation"/>
    <property type="evidence" value="ECO:0007669"/>
    <property type="project" value="UniProtKB-UniRule"/>
</dbReference>
<organism evidence="2 3">
    <name type="scientific">Pseudothauera lacus</name>
    <dbReference type="NCBI Taxonomy" id="2136175"/>
    <lineage>
        <taxon>Bacteria</taxon>
        <taxon>Pseudomonadati</taxon>
        <taxon>Pseudomonadota</taxon>
        <taxon>Betaproteobacteria</taxon>
        <taxon>Rhodocyclales</taxon>
        <taxon>Zoogloeaceae</taxon>
        <taxon>Pseudothauera</taxon>
    </lineage>
</organism>
<keyword evidence="2" id="KW-0808">Transferase</keyword>
<comment type="subunit">
    <text evidence="1">Heterotrimer of A, B and C subunits.</text>
</comment>
<sequence length="95" mass="10535">MSLSLEQVRRVAQLARIELTDADAAATQAKLNGIFDLIEQMQAVDTTGIEPMSHPQDLATRLRTDAVSEADRRDAFQRIAPQTENGLYLVPKVIE</sequence>
<comment type="function">
    <text evidence="1">Allows the formation of correctly charged Asn-tRNA(Asn) or Gln-tRNA(Gln) through the transamidation of misacylated Asp-tRNA(Asn) or Glu-tRNA(Gln) in organisms which lack either or both of asparaginyl-tRNA or glutaminyl-tRNA synthetases. The reaction takes place in the presence of glutamine and ATP through an activated phospho-Asp-tRNA(Asn) or phospho-Glu-tRNA(Gln).</text>
</comment>
<dbReference type="GO" id="GO:0050567">
    <property type="term" value="F:glutaminyl-tRNA synthase (glutamine-hydrolyzing) activity"/>
    <property type="evidence" value="ECO:0007669"/>
    <property type="project" value="UniProtKB-UniRule"/>
</dbReference>
<comment type="similarity">
    <text evidence="1">Belongs to the GatC family.</text>
</comment>
<dbReference type="GO" id="GO:0070681">
    <property type="term" value="P:glutaminyl-tRNAGln biosynthesis via transamidation"/>
    <property type="evidence" value="ECO:0007669"/>
    <property type="project" value="TreeGrafter"/>
</dbReference>
<evidence type="ECO:0000313" key="2">
    <source>
        <dbReference type="EMBL" id="PTD95810.1"/>
    </source>
</evidence>
<protein>
    <recommendedName>
        <fullName evidence="1">Aspartyl/glutamyl-tRNA(Asn/Gln) amidotransferase subunit C</fullName>
        <shortName evidence="1">Asp/Glu-ADT subunit C</shortName>
        <ecNumber evidence="1">6.3.5.-</ecNumber>
    </recommendedName>
</protein>
<dbReference type="OrthoDB" id="9794326at2"/>
<dbReference type="InterPro" id="IPR036113">
    <property type="entry name" value="Asp/Glu-ADT_sf_sub_c"/>
</dbReference>
<keyword evidence="1" id="KW-0436">Ligase</keyword>